<dbReference type="PANTHER" id="PTHR43429:SF1">
    <property type="entry name" value="NAD(P)H SULFUR OXIDOREDUCTASE (COA-DEPENDENT)"/>
    <property type="match status" value="1"/>
</dbReference>
<dbReference type="Gene3D" id="3.50.50.60">
    <property type="entry name" value="FAD/NAD(P)-binding domain"/>
    <property type="match status" value="2"/>
</dbReference>
<dbReference type="InterPro" id="IPR036188">
    <property type="entry name" value="FAD/NAD-bd_sf"/>
</dbReference>
<dbReference type="Pfam" id="PF02852">
    <property type="entry name" value="Pyr_redox_dim"/>
    <property type="match status" value="1"/>
</dbReference>
<evidence type="ECO:0000256" key="5">
    <source>
        <dbReference type="ARBA" id="ARBA00023002"/>
    </source>
</evidence>
<evidence type="ECO:0000256" key="4">
    <source>
        <dbReference type="ARBA" id="ARBA00022827"/>
    </source>
</evidence>
<dbReference type="InterPro" id="IPR004099">
    <property type="entry name" value="Pyr_nucl-diS_OxRdtase_dimer"/>
</dbReference>
<dbReference type="EC" id="1.6.-.-" evidence="8"/>
<evidence type="ECO:0000256" key="2">
    <source>
        <dbReference type="ARBA" id="ARBA00009130"/>
    </source>
</evidence>
<keyword evidence="4" id="KW-0274">FAD</keyword>
<evidence type="ECO:0000256" key="1">
    <source>
        <dbReference type="ARBA" id="ARBA00001974"/>
    </source>
</evidence>
<dbReference type="Proteomes" id="UP000002654">
    <property type="component" value="Chromosome"/>
</dbReference>
<protein>
    <submittedName>
        <fullName evidence="8">NADH oxidase</fullName>
        <ecNumber evidence="8">1.6.-.-</ecNumber>
    </submittedName>
</protein>
<comment type="cofactor">
    <cofactor evidence="1">
        <name>FAD</name>
        <dbReference type="ChEBI" id="CHEBI:57692"/>
    </cofactor>
</comment>
<keyword evidence="3" id="KW-0285">Flavoprotein</keyword>
<dbReference type="EMBL" id="FN869859">
    <property type="protein sequence ID" value="CCC81938.1"/>
    <property type="molecule type" value="Genomic_DNA"/>
</dbReference>
<dbReference type="SUPFAM" id="SSF55424">
    <property type="entry name" value="FAD/NAD-linked reductases, dimerisation (C-terminal) domain"/>
    <property type="match status" value="1"/>
</dbReference>
<keyword evidence="6" id="KW-0676">Redox-active center</keyword>
<dbReference type="KEGG" id="ttn:TTX_1303"/>
<comment type="similarity">
    <text evidence="2">Belongs to the class-III pyridine nucleotide-disulfide oxidoreductase family.</text>
</comment>
<organism evidence="8 9">
    <name type="scientific">Thermoproteus tenax (strain ATCC 35583 / DSM 2078 / JCM 9277 / NBRC 100435 / Kra 1)</name>
    <dbReference type="NCBI Taxonomy" id="768679"/>
    <lineage>
        <taxon>Archaea</taxon>
        <taxon>Thermoproteota</taxon>
        <taxon>Thermoprotei</taxon>
        <taxon>Thermoproteales</taxon>
        <taxon>Thermoproteaceae</taxon>
        <taxon>Thermoproteus</taxon>
    </lineage>
</organism>
<sequence length="206" mass="22204">MDLALRAGARLGPTGAVSVNEYMEAGPPGVYVAGDVAEAVNKLTGEPTWIPLATYANKMGYVAGTNAGLNGRFVRFPPIAGVSITKFRHMYIGSAGLTEEEARRRGLLGEVAKITTADKARYMIEVNNITLKAVSDREGRLLGVQIVGFTPAVAGLLDLAAQFLGRPADELFYGEYSYMPYTATPWHPLTIVGRLFLRGRIKPLNS</sequence>
<dbReference type="PaxDb" id="768679-TTX_1303"/>
<proteinExistence type="inferred from homology"/>
<dbReference type="AlphaFoldDB" id="G4RK43"/>
<dbReference type="GO" id="GO:0016491">
    <property type="term" value="F:oxidoreductase activity"/>
    <property type="evidence" value="ECO:0007669"/>
    <property type="project" value="UniProtKB-KW"/>
</dbReference>
<dbReference type="eggNOG" id="arCOG01069">
    <property type="taxonomic scope" value="Archaea"/>
</dbReference>
<evidence type="ECO:0000259" key="7">
    <source>
        <dbReference type="Pfam" id="PF02852"/>
    </source>
</evidence>
<name>G4RK43_THETK</name>
<evidence type="ECO:0000256" key="3">
    <source>
        <dbReference type="ARBA" id="ARBA00022630"/>
    </source>
</evidence>
<dbReference type="SUPFAM" id="SSF51905">
    <property type="entry name" value="FAD/NAD(P)-binding domain"/>
    <property type="match status" value="1"/>
</dbReference>
<dbReference type="PATRIC" id="fig|768679.9.peg.1318"/>
<keyword evidence="5 8" id="KW-0560">Oxidoreductase</keyword>
<feature type="domain" description="Pyridine nucleotide-disulphide oxidoreductase dimerisation" evidence="7">
    <location>
        <begin position="83"/>
        <end position="149"/>
    </location>
</feature>
<reference evidence="8 9" key="1">
    <citation type="journal article" date="2011" name="PLoS ONE">
        <title>The complete genome sequence of Thermoproteus tenax: a physiologically versatile member of the Crenarchaeota.</title>
        <authorList>
            <person name="Siebers B."/>
            <person name="Zaparty M."/>
            <person name="Raddatz G."/>
            <person name="Tjaden B."/>
            <person name="Albers S.V."/>
            <person name="Bell S.D."/>
            <person name="Blombach F."/>
            <person name="Kletzin A."/>
            <person name="Kyrpides N."/>
            <person name="Lanz C."/>
            <person name="Plagens A."/>
            <person name="Rampp M."/>
            <person name="Rosinus A."/>
            <person name="von Jan M."/>
            <person name="Makarova K.S."/>
            <person name="Klenk H.P."/>
            <person name="Schuster S.C."/>
            <person name="Hensel R."/>
        </authorList>
    </citation>
    <scope>NUCLEOTIDE SEQUENCE [LARGE SCALE GENOMIC DNA]</scope>
    <source>
        <strain evidence="9">ATCC 35583 / DSM 2078 / JCM 9277 / NBRC 100435 / Kra 1</strain>
    </source>
</reference>
<dbReference type="PANTHER" id="PTHR43429">
    <property type="entry name" value="PYRIDINE NUCLEOTIDE-DISULFIDE OXIDOREDUCTASE DOMAIN-CONTAINING"/>
    <property type="match status" value="1"/>
</dbReference>
<dbReference type="HOGENOM" id="CLU_1329537_0_0_2"/>
<evidence type="ECO:0000256" key="6">
    <source>
        <dbReference type="ARBA" id="ARBA00023284"/>
    </source>
</evidence>
<dbReference type="InterPro" id="IPR050260">
    <property type="entry name" value="FAD-bd_OxRdtase"/>
</dbReference>
<evidence type="ECO:0000313" key="8">
    <source>
        <dbReference type="EMBL" id="CCC81938.1"/>
    </source>
</evidence>
<evidence type="ECO:0000313" key="9">
    <source>
        <dbReference type="Proteomes" id="UP000002654"/>
    </source>
</evidence>
<accession>G4RK43</accession>
<gene>
    <name evidence="8" type="primary">nox</name>
    <name evidence="8" type="ordered locus">TTX_1303</name>
</gene>
<dbReference type="STRING" id="768679.TTX_1303"/>
<keyword evidence="9" id="KW-1185">Reference proteome</keyword>
<dbReference type="InterPro" id="IPR016156">
    <property type="entry name" value="FAD/NAD-linked_Rdtase_dimer_sf"/>
</dbReference>